<feature type="coiled-coil region" evidence="1">
    <location>
        <begin position="168"/>
        <end position="209"/>
    </location>
</feature>
<dbReference type="InterPro" id="IPR000719">
    <property type="entry name" value="Prot_kinase_dom"/>
</dbReference>
<feature type="compositionally biased region" description="Low complexity" evidence="2">
    <location>
        <begin position="122"/>
        <end position="138"/>
    </location>
</feature>
<dbReference type="InterPro" id="IPR011009">
    <property type="entry name" value="Kinase-like_dom_sf"/>
</dbReference>
<dbReference type="PhylomeDB" id="A0A0D2X0W6"/>
<sequence>MWRGPTWGFTNWFVIEALSSRNYTAVADTLVQRWLALVEKSGIWEQYNPITGDPDGAVGLGMSTLIVDWLYRTGVVHLTRTCTLGSANGRCARSKATIDPASRVKQPTAEDQGLRKQSNQGAAASEADVAAPAYAAPAPAAPAPAAPTASPAPAPAAPTRNDPWQVLAMRLQNDLRAKDDELKAERSAKDDALAKKDEALAKKDEALETRASGLRAKDKELAQVKRHLQGVVQSYENFLAALGSSVNAEMASLAVHYALPNCDWAVSLRETEATEPSQRPSLPSDIQEQQQSHSILADFFTSVCRQNGRADVMVIETELFAPNEKCADLVAVSTAQLEMMLDCDTDAVPEKLEAARHRYAVQGGLTLGRPAYVLFLIEVKPDRTRGREPLLELASYMIASMRHDVNIDVCYSICWRSGGIHVVLVDLTHVNTATRMDPAAGFPIPIIEYTLSKPGQAIKFLLEQQQRNMPLWDEPMSSDPISGSGSRGSTASSLVVSLSEGEQQVMNVTNLKDNTTFAGQLALKGANTRVVVKFSDGKYYGQMEQLVREGMALALLGRAGASEHNLPVLLSFCEATLNDTKGFALVTHCLSGTTLEWWAHQVHAEGICAKLRETLQWVHSQGIVHGDIHRGNVLVTIMPPSPPRTDQSQYQQQVSVSVALIDFGLCCFRPEIVTPQDVKVALEAAPVTAPVLAELKSTWLGRVAGNSWDIWPGHFYAIARSKHCCTPRADFLSLSLLVVAGCTGGSLRLQFQLDWPKDVERSESKRMKRALLRDRTGSLAWLMKSRGGVLREVCTTLDSAEAPEAMV</sequence>
<feature type="domain" description="Protein kinase" evidence="3">
    <location>
        <begin position="476"/>
        <end position="807"/>
    </location>
</feature>
<dbReference type="OrthoDB" id="2642739at2759"/>
<dbReference type="AlphaFoldDB" id="A0A0D2X0W6"/>
<accession>A0A0D2X0W6</accession>
<dbReference type="InterPro" id="IPR054491">
    <property type="entry name" value="MGH1-like_GH"/>
</dbReference>
<protein>
    <recommendedName>
        <fullName evidence="3">Protein kinase domain-containing protein</fullName>
    </recommendedName>
</protein>
<evidence type="ECO:0000313" key="4">
    <source>
        <dbReference type="EMBL" id="KJE89774.1"/>
    </source>
</evidence>
<dbReference type="PROSITE" id="PS50011">
    <property type="entry name" value="PROTEIN_KINASE_DOM"/>
    <property type="match status" value="1"/>
</dbReference>
<dbReference type="GO" id="GO:0005975">
    <property type="term" value="P:carbohydrate metabolic process"/>
    <property type="evidence" value="ECO:0007669"/>
    <property type="project" value="InterPro"/>
</dbReference>
<organism evidence="4 5">
    <name type="scientific">Capsaspora owczarzaki (strain ATCC 30864)</name>
    <dbReference type="NCBI Taxonomy" id="595528"/>
    <lineage>
        <taxon>Eukaryota</taxon>
        <taxon>Filasterea</taxon>
        <taxon>Capsaspora</taxon>
    </lineage>
</organism>
<evidence type="ECO:0000313" key="5">
    <source>
        <dbReference type="Proteomes" id="UP000008743"/>
    </source>
</evidence>
<dbReference type="SUPFAM" id="SSF56112">
    <property type="entry name" value="Protein kinase-like (PK-like)"/>
    <property type="match status" value="1"/>
</dbReference>
<proteinExistence type="predicted"/>
<dbReference type="GO" id="GO:0005524">
    <property type="term" value="F:ATP binding"/>
    <property type="evidence" value="ECO:0007669"/>
    <property type="project" value="InterPro"/>
</dbReference>
<feature type="compositionally biased region" description="Pro residues" evidence="2">
    <location>
        <begin position="139"/>
        <end position="156"/>
    </location>
</feature>
<dbReference type="GO" id="GO:0004672">
    <property type="term" value="F:protein kinase activity"/>
    <property type="evidence" value="ECO:0007669"/>
    <property type="project" value="InterPro"/>
</dbReference>
<gene>
    <name evidence="4" type="ORF">CAOG_001202</name>
</gene>
<dbReference type="EMBL" id="KE346361">
    <property type="protein sequence ID" value="KJE89774.1"/>
    <property type="molecule type" value="Genomic_DNA"/>
</dbReference>
<reference evidence="5" key="1">
    <citation type="submission" date="2011-02" db="EMBL/GenBank/DDBJ databases">
        <title>The Genome Sequence of Capsaspora owczarzaki ATCC 30864.</title>
        <authorList>
            <person name="Russ C."/>
            <person name="Cuomo C."/>
            <person name="Burger G."/>
            <person name="Gray M.W."/>
            <person name="Holland P.W.H."/>
            <person name="King N."/>
            <person name="Lang F.B.F."/>
            <person name="Roger A.J."/>
            <person name="Ruiz-Trillo I."/>
            <person name="Young S.K."/>
            <person name="Zeng Q."/>
            <person name="Gargeya S."/>
            <person name="Alvarado L."/>
            <person name="Berlin A."/>
            <person name="Chapman S.B."/>
            <person name="Chen Z."/>
            <person name="Freedman E."/>
            <person name="Gellesch M."/>
            <person name="Goldberg J."/>
            <person name="Griggs A."/>
            <person name="Gujja S."/>
            <person name="Heilman E."/>
            <person name="Heiman D."/>
            <person name="Howarth C."/>
            <person name="Mehta T."/>
            <person name="Neiman D."/>
            <person name="Pearson M."/>
            <person name="Roberts A."/>
            <person name="Saif S."/>
            <person name="Shea T."/>
            <person name="Shenoy N."/>
            <person name="Sisk P."/>
            <person name="Stolte C."/>
            <person name="Sykes S."/>
            <person name="White J."/>
            <person name="Yandava C."/>
            <person name="Haas B."/>
            <person name="Nusbaum C."/>
            <person name="Birren B."/>
        </authorList>
    </citation>
    <scope>NUCLEOTIDE SEQUENCE</scope>
    <source>
        <strain evidence="5">ATCC 30864</strain>
    </source>
</reference>
<dbReference type="SUPFAM" id="SSF48208">
    <property type="entry name" value="Six-hairpin glycosidases"/>
    <property type="match status" value="1"/>
</dbReference>
<name>A0A0D2X0W6_CAPO3</name>
<dbReference type="Gene3D" id="1.50.10.10">
    <property type="match status" value="1"/>
</dbReference>
<feature type="region of interest" description="Disordered" evidence="2">
    <location>
        <begin position="95"/>
        <end position="160"/>
    </location>
</feature>
<evidence type="ECO:0000256" key="1">
    <source>
        <dbReference type="SAM" id="Coils"/>
    </source>
</evidence>
<dbReference type="Pfam" id="PF22422">
    <property type="entry name" value="MGH1-like_GH"/>
    <property type="match status" value="1"/>
</dbReference>
<dbReference type="Proteomes" id="UP000008743">
    <property type="component" value="Unassembled WGS sequence"/>
</dbReference>
<dbReference type="InParanoid" id="A0A0D2X0W6"/>
<keyword evidence="5" id="KW-1185">Reference proteome</keyword>
<dbReference type="Gene3D" id="1.10.510.10">
    <property type="entry name" value="Transferase(Phosphotransferase) domain 1"/>
    <property type="match status" value="1"/>
</dbReference>
<dbReference type="InterPro" id="IPR008928">
    <property type="entry name" value="6-hairpin_glycosidase_sf"/>
</dbReference>
<evidence type="ECO:0000256" key="2">
    <source>
        <dbReference type="SAM" id="MobiDB-lite"/>
    </source>
</evidence>
<evidence type="ECO:0000259" key="3">
    <source>
        <dbReference type="PROSITE" id="PS50011"/>
    </source>
</evidence>
<keyword evidence="1" id="KW-0175">Coiled coil</keyword>
<dbReference type="InterPro" id="IPR012341">
    <property type="entry name" value="6hp_glycosidase-like_sf"/>
</dbReference>
<dbReference type="RefSeq" id="XP_004349699.2">
    <property type="nucleotide sequence ID" value="XM_004349649.2"/>
</dbReference>